<dbReference type="BioCyc" id="PSYR875330:G11XH-689-MONOMER"/>
<comment type="caution">
    <text evidence="1">The sequence shown here is derived from an EMBL/GenBank/DDBJ whole genome shotgun (WGS) entry which is preliminary data.</text>
</comment>
<sequence length="47" mass="5140">MGSADTHTALQQHIKTARQIAFLEQRPARRPALLASSAQQAILQTGR</sequence>
<gene>
    <name evidence="1" type="ORF">Pgy4_03782</name>
</gene>
<protein>
    <submittedName>
        <fullName evidence="1">Uncharacterized protein</fullName>
    </submittedName>
</protein>
<organism evidence="1 2">
    <name type="scientific">Pseudomonas savastanoi pv. glycinea str. race 4</name>
    <dbReference type="NCBI Taxonomy" id="875330"/>
    <lineage>
        <taxon>Bacteria</taxon>
        <taxon>Pseudomonadati</taxon>
        <taxon>Pseudomonadota</taxon>
        <taxon>Gammaproteobacteria</taxon>
        <taxon>Pseudomonadales</taxon>
        <taxon>Pseudomonadaceae</taxon>
        <taxon>Pseudomonas</taxon>
    </lineage>
</organism>
<dbReference type="AlphaFoldDB" id="F3C012"/>
<name>F3C012_PSESG</name>
<dbReference type="HOGENOM" id="CLU_3172254_0_0_6"/>
<dbReference type="Proteomes" id="UP000005466">
    <property type="component" value="Unassembled WGS sequence"/>
</dbReference>
<evidence type="ECO:0000313" key="2">
    <source>
        <dbReference type="Proteomes" id="UP000005466"/>
    </source>
</evidence>
<dbReference type="EMBL" id="ADWY01000153">
    <property type="protein sequence ID" value="EGH07221.1"/>
    <property type="molecule type" value="Genomic_DNA"/>
</dbReference>
<proteinExistence type="predicted"/>
<reference evidence="1 2" key="1">
    <citation type="journal article" date="2011" name="PLoS Pathog.">
        <title>Dynamic evolution of pathogenicity revealed by sequencing and comparative genomics of 19 Pseudomonas syringae isolates.</title>
        <authorList>
            <person name="Baltrus D.A."/>
            <person name="Nishimura M.T."/>
            <person name="Romanchuk A."/>
            <person name="Chang J.H."/>
            <person name="Mukhtar M.S."/>
            <person name="Cherkis K."/>
            <person name="Roach J."/>
            <person name="Grant S.R."/>
            <person name="Jones C.D."/>
            <person name="Dangl J.L."/>
        </authorList>
    </citation>
    <scope>NUCLEOTIDE SEQUENCE [LARGE SCALE GENOMIC DNA]</scope>
    <source>
        <strain evidence="2">race 4</strain>
    </source>
</reference>
<accession>F3C012</accession>
<evidence type="ECO:0000313" key="1">
    <source>
        <dbReference type="EMBL" id="EGH07221.1"/>
    </source>
</evidence>